<sequence>ATAFTAAGRSRFIIPWGARMPTASASGPTPMTRPKPRLCKRLCFGWCPRPRTISASKPHAAVFFYAYYQAAGPGHWRPAAGGHRLRKSSQP</sequence>
<organism evidence="1">
    <name type="scientific">Tanacetum cinerariifolium</name>
    <name type="common">Dalmatian daisy</name>
    <name type="synonym">Chrysanthemum cinerariifolium</name>
    <dbReference type="NCBI Taxonomy" id="118510"/>
    <lineage>
        <taxon>Eukaryota</taxon>
        <taxon>Viridiplantae</taxon>
        <taxon>Streptophyta</taxon>
        <taxon>Embryophyta</taxon>
        <taxon>Tracheophyta</taxon>
        <taxon>Spermatophyta</taxon>
        <taxon>Magnoliopsida</taxon>
        <taxon>eudicotyledons</taxon>
        <taxon>Gunneridae</taxon>
        <taxon>Pentapetalae</taxon>
        <taxon>asterids</taxon>
        <taxon>campanulids</taxon>
        <taxon>Asterales</taxon>
        <taxon>Asteraceae</taxon>
        <taxon>Asteroideae</taxon>
        <taxon>Anthemideae</taxon>
        <taxon>Anthemidinae</taxon>
        <taxon>Tanacetum</taxon>
    </lineage>
</organism>
<reference evidence="1" key="1">
    <citation type="journal article" date="2019" name="Sci. Rep.">
        <title>Draft genome of Tanacetum cinerariifolium, the natural source of mosquito coil.</title>
        <authorList>
            <person name="Yamashiro T."/>
            <person name="Shiraishi A."/>
            <person name="Satake H."/>
            <person name="Nakayama K."/>
        </authorList>
    </citation>
    <scope>NUCLEOTIDE SEQUENCE</scope>
</reference>
<protein>
    <submittedName>
        <fullName evidence="1">Uncharacterized protein</fullName>
    </submittedName>
</protein>
<dbReference type="EMBL" id="BKCJ011782777">
    <property type="protein sequence ID" value="GFD52481.1"/>
    <property type="molecule type" value="Genomic_DNA"/>
</dbReference>
<evidence type="ECO:0000313" key="1">
    <source>
        <dbReference type="EMBL" id="GFD52481.1"/>
    </source>
</evidence>
<accession>A0A699X5R1</accession>
<proteinExistence type="predicted"/>
<feature type="non-terminal residue" evidence="1">
    <location>
        <position position="1"/>
    </location>
</feature>
<comment type="caution">
    <text evidence="1">The sequence shown here is derived from an EMBL/GenBank/DDBJ whole genome shotgun (WGS) entry which is preliminary data.</text>
</comment>
<dbReference type="AlphaFoldDB" id="A0A699X5R1"/>
<name>A0A699X5R1_TANCI</name>
<gene>
    <name evidence="1" type="ORF">Tci_924450</name>
</gene>